<keyword evidence="9" id="KW-1185">Reference proteome</keyword>
<dbReference type="SUPFAM" id="SSF52507">
    <property type="entry name" value="Homo-oligomeric flavin-containing Cys decarboxylases, HFCD"/>
    <property type="match status" value="1"/>
</dbReference>
<dbReference type="PANTHER" id="PTHR14359:SF6">
    <property type="entry name" value="PHOSPHOPANTOTHENOYLCYSTEINE DECARBOXYLASE"/>
    <property type="match status" value="1"/>
</dbReference>
<dbReference type="InterPro" id="IPR053853">
    <property type="entry name" value="FitA-like_RHH"/>
</dbReference>
<evidence type="ECO:0000259" key="7">
    <source>
        <dbReference type="Pfam" id="PF22513"/>
    </source>
</evidence>
<feature type="domain" description="DNA/pantothenate metabolism flavoprotein C-terminal" evidence="6">
    <location>
        <begin position="268"/>
        <end position="483"/>
    </location>
</feature>
<feature type="binding site" evidence="3">
    <location>
        <position position="421"/>
    </location>
    <ligand>
        <name>CTP</name>
        <dbReference type="ChEBI" id="CHEBI:37563"/>
    </ligand>
</feature>
<dbReference type="Proteomes" id="UP000045285">
    <property type="component" value="Unassembled WGS sequence"/>
</dbReference>
<dbReference type="Pfam" id="PF04127">
    <property type="entry name" value="DFP"/>
    <property type="match status" value="1"/>
</dbReference>
<evidence type="ECO:0000256" key="3">
    <source>
        <dbReference type="HAMAP-Rule" id="MF_02225"/>
    </source>
</evidence>
<feature type="binding site" evidence="3">
    <location>
        <position position="370"/>
    </location>
    <ligand>
        <name>CTP</name>
        <dbReference type="ChEBI" id="CHEBI:37563"/>
    </ligand>
</feature>
<comment type="pathway">
    <text evidence="3 4">Cofactor biosynthesis; coenzyme A biosynthesis; CoA from (R)-pantothenate: step 2/5.</text>
</comment>
<keyword evidence="3" id="KW-0511">Multifunctional enzyme</keyword>
<comment type="function">
    <text evidence="4">Catalyzes two steps in the biosynthesis of coenzyme A. In the first step cysteine is conjugated to 4'-phosphopantothenate to form 4-phosphopantothenoylcysteine, in the latter compound is decarboxylated to form 4'-phosphopantotheine.</text>
</comment>
<keyword evidence="3 4" id="KW-0436">Ligase</keyword>
<dbReference type="EC" id="4.1.1.36" evidence="3"/>
<feature type="region of interest" description="Phosphopantothenoylcysteine decarboxylase" evidence="3">
    <location>
        <begin position="1"/>
        <end position="272"/>
    </location>
</feature>
<keyword evidence="3 4" id="KW-0285">Flavoprotein</keyword>
<feature type="binding site" evidence="3">
    <location>
        <position position="425"/>
    </location>
    <ligand>
        <name>CTP</name>
        <dbReference type="ChEBI" id="CHEBI:37563"/>
    </ligand>
</feature>
<dbReference type="AlphaFoldDB" id="A0A090ED83"/>
<dbReference type="NCBIfam" id="TIGR00521">
    <property type="entry name" value="coaBC_dfp"/>
    <property type="match status" value="1"/>
</dbReference>
<dbReference type="SUPFAM" id="SSF102645">
    <property type="entry name" value="CoaB-like"/>
    <property type="match status" value="1"/>
</dbReference>
<dbReference type="PANTHER" id="PTHR14359">
    <property type="entry name" value="HOMO-OLIGOMERIC FLAVIN CONTAINING CYS DECARBOXYLASE FAMILY"/>
    <property type="match status" value="1"/>
</dbReference>
<comment type="similarity">
    <text evidence="3 4">In the N-terminal section; belongs to the HFCD (homo-oligomeric flavin containing Cys decarboxylase) superfamily.</text>
</comment>
<evidence type="ECO:0000256" key="4">
    <source>
        <dbReference type="RuleBase" id="RU364078"/>
    </source>
</evidence>
<dbReference type="GO" id="GO:0015937">
    <property type="term" value="P:coenzyme A biosynthetic process"/>
    <property type="evidence" value="ECO:0007669"/>
    <property type="project" value="UniProtKB-UniRule"/>
</dbReference>
<gene>
    <name evidence="3 8" type="primary">coaBC</name>
    <name evidence="8" type="ORF">MPL3356_80057</name>
</gene>
<keyword evidence="3" id="KW-0479">Metal-binding</keyword>
<evidence type="ECO:0000313" key="9">
    <source>
        <dbReference type="Proteomes" id="UP000045285"/>
    </source>
</evidence>
<dbReference type="InterPro" id="IPR007085">
    <property type="entry name" value="DNA/pantothenate-metab_flavo_C"/>
</dbReference>
<keyword evidence="2 3" id="KW-0456">Lyase</keyword>
<dbReference type="UniPathway" id="UPA00241">
    <property type="reaction ID" value="UER00353"/>
</dbReference>
<comment type="caution">
    <text evidence="3">Lacks conserved residue(s) required for the propagation of feature annotation.</text>
</comment>
<feature type="binding site" evidence="3">
    <location>
        <begin position="388"/>
        <end position="391"/>
    </location>
    <ligand>
        <name>CTP</name>
        <dbReference type="ChEBI" id="CHEBI:37563"/>
    </ligand>
</feature>
<comment type="pathway">
    <text evidence="3 4">Cofactor biosynthesis; coenzyme A biosynthesis; CoA from (R)-pantothenate: step 3/5.</text>
</comment>
<feature type="region of interest" description="Phosphopantothenate--cysteine ligase" evidence="3">
    <location>
        <begin position="273"/>
        <end position="491"/>
    </location>
</feature>
<dbReference type="GO" id="GO:0015941">
    <property type="term" value="P:pantothenate catabolic process"/>
    <property type="evidence" value="ECO:0007669"/>
    <property type="project" value="InterPro"/>
</dbReference>
<dbReference type="EC" id="6.3.2.5" evidence="3"/>
<dbReference type="GO" id="GO:0071513">
    <property type="term" value="C:phosphopantothenoylcysteine decarboxylase complex"/>
    <property type="evidence" value="ECO:0007669"/>
    <property type="project" value="TreeGrafter"/>
</dbReference>
<comment type="function">
    <text evidence="3">Catalyzes two sequential steps in the biosynthesis of coenzyme A. In the first step cysteine is conjugated to 4'-phosphopantothenate to form 4-phosphopantothenoylcysteine. In the second step the latter compound is decarboxylated to form 4'-phosphopantotheine.</text>
</comment>
<dbReference type="GO" id="GO:0006355">
    <property type="term" value="P:regulation of DNA-templated transcription"/>
    <property type="evidence" value="ECO:0007669"/>
    <property type="project" value="InterPro"/>
</dbReference>
<comment type="similarity">
    <text evidence="3 4">In the C-terminal section; belongs to the PPC synthetase family.</text>
</comment>
<protein>
    <recommendedName>
        <fullName evidence="3">Coenzyme A biosynthesis bifunctional protein CoaBC</fullName>
    </recommendedName>
    <alternativeName>
        <fullName evidence="3">DNA/pantothenate metabolism flavoprotein</fullName>
    </alternativeName>
    <alternativeName>
        <fullName evidence="3">Phosphopantothenoylcysteine synthetase/decarboxylase</fullName>
        <shortName evidence="3">PPCS-PPCDC</shortName>
    </alternativeName>
    <domain>
        <recommendedName>
            <fullName evidence="3">Phosphopantothenoylcysteine decarboxylase</fullName>
            <shortName evidence="3">PPC decarboxylase</shortName>
            <shortName evidence="3">PPC-DC</shortName>
            <ecNumber evidence="3">4.1.1.36</ecNumber>
        </recommendedName>
        <alternativeName>
            <fullName evidence="3">CoaC</fullName>
        </alternativeName>
    </domain>
    <domain>
        <recommendedName>
            <fullName evidence="3">Phosphopantothenate--cysteine ligase</fullName>
            <ecNumber evidence="3">6.3.2.5</ecNumber>
        </recommendedName>
        <alternativeName>
            <fullName evidence="3">CoaB</fullName>
        </alternativeName>
        <alternativeName>
            <fullName evidence="3">Phosphopantothenoylcysteine synthetase</fullName>
            <shortName evidence="3">PPC synthetase</shortName>
            <shortName evidence="3">PPC-S</shortName>
        </alternativeName>
    </domain>
</protein>
<dbReference type="HAMAP" id="MF_02225">
    <property type="entry name" value="CoaBC"/>
    <property type="match status" value="1"/>
</dbReference>
<reference evidence="9" key="1">
    <citation type="submission" date="2014-08" db="EMBL/GenBank/DDBJ databases">
        <authorList>
            <person name="Moulin L."/>
        </authorList>
    </citation>
    <scope>NUCLEOTIDE SEQUENCE [LARGE SCALE GENOMIC DNA]</scope>
</reference>
<dbReference type="Gene3D" id="1.10.1220.10">
    <property type="entry name" value="Met repressor-like"/>
    <property type="match status" value="1"/>
</dbReference>
<evidence type="ECO:0000259" key="5">
    <source>
        <dbReference type="Pfam" id="PF02441"/>
    </source>
</evidence>
<evidence type="ECO:0000256" key="2">
    <source>
        <dbReference type="ARBA" id="ARBA00023239"/>
    </source>
</evidence>
<dbReference type="GO" id="GO:0004633">
    <property type="term" value="F:phosphopantothenoylcysteine decarboxylase activity"/>
    <property type="evidence" value="ECO:0007669"/>
    <property type="project" value="UniProtKB-UniRule"/>
</dbReference>
<dbReference type="Pfam" id="PF02441">
    <property type="entry name" value="Flavoprotein"/>
    <property type="match status" value="1"/>
</dbReference>
<keyword evidence="3 4" id="KW-0288">FMN</keyword>
<comment type="catalytic activity">
    <reaction evidence="3 4">
        <text>(R)-4'-phosphopantothenate + L-cysteine + CTP = N-[(R)-4-phosphopantothenoyl]-L-cysteine + CMP + diphosphate + H(+)</text>
        <dbReference type="Rhea" id="RHEA:19397"/>
        <dbReference type="ChEBI" id="CHEBI:10986"/>
        <dbReference type="ChEBI" id="CHEBI:15378"/>
        <dbReference type="ChEBI" id="CHEBI:33019"/>
        <dbReference type="ChEBI" id="CHEBI:35235"/>
        <dbReference type="ChEBI" id="CHEBI:37563"/>
        <dbReference type="ChEBI" id="CHEBI:59458"/>
        <dbReference type="ChEBI" id="CHEBI:60377"/>
        <dbReference type="EC" id="6.3.2.5"/>
    </reaction>
</comment>
<feature type="binding site" evidence="3">
    <location>
        <position position="360"/>
    </location>
    <ligand>
        <name>CTP</name>
        <dbReference type="ChEBI" id="CHEBI:37563"/>
    </ligand>
</feature>
<comment type="cofactor">
    <cofactor evidence="3">
        <name>FMN</name>
        <dbReference type="ChEBI" id="CHEBI:58210"/>
    </cofactor>
    <text evidence="3">Binds 1 FMN per subunit.</text>
</comment>
<dbReference type="STRING" id="69974.MPLDJ20_60586"/>
<organism evidence="8 9">
    <name type="scientific">Mesorhizobium plurifarium</name>
    <dbReference type="NCBI Taxonomy" id="69974"/>
    <lineage>
        <taxon>Bacteria</taxon>
        <taxon>Pseudomonadati</taxon>
        <taxon>Pseudomonadota</taxon>
        <taxon>Alphaproteobacteria</taxon>
        <taxon>Hyphomicrobiales</taxon>
        <taxon>Phyllobacteriaceae</taxon>
        <taxon>Mesorhizobium</taxon>
    </lineage>
</organism>
<feature type="domain" description="Flavoprotein" evidence="5">
    <location>
        <begin position="87"/>
        <end position="257"/>
    </location>
</feature>
<accession>A0A090ED83</accession>
<sequence length="491" mass="51912">MASITIRNLDDEVKDLLRQLAAENGCSMEEQARAMIRAAVEGRAGQADRIGQIEEKLRALTGSKEQAEPVVAASAKSVSRGSLSGRRILLIIGGGIAAYKSLDLIRRLRERSASVRVVMTSAAQQFVTTLSVGALSADHVFTELFDRNDEHDVGHIRLSREADLLVVAPTTADLMAKLANGQANDLASTVLLATDKKVLMAPAMNPKMWAHPATRRNRAILQKDGIVFVGPAKGEMAESNEAGEGRMAEPLEIAAAIEAMLDEKPKPLAGRRIIVTSGPTHEPIDPVRYIANRSSGKQGHAIAAALAKLGADVRLVSGPVTIADPAGVATIHVETAAQMKQAVESLLPADAAVFVAAVADWRTANAAGEKIKKVAGEGPPSLQMVENPDILAGIGHHAQRPGLVVGFAAETQDLIANAEAKLKKKGADFIVANDVSHESGIGPSGVMGGDRNKVRIVSRTGVEEWPEMGKDEVAVRLAALIAERLRQTVVV</sequence>
<dbReference type="InterPro" id="IPR005252">
    <property type="entry name" value="CoaBC"/>
</dbReference>
<dbReference type="Gene3D" id="3.40.50.10300">
    <property type="entry name" value="CoaB-like"/>
    <property type="match status" value="1"/>
</dbReference>
<dbReference type="Pfam" id="PF22513">
    <property type="entry name" value="FitA-like_RHH"/>
    <property type="match status" value="1"/>
</dbReference>
<name>A0A090ED83_MESPL</name>
<feature type="domain" description="Antitoxin FitA-like ribbon-helix-helix" evidence="7">
    <location>
        <begin position="2"/>
        <end position="40"/>
    </location>
</feature>
<dbReference type="InterPro" id="IPR013321">
    <property type="entry name" value="Arc_rbn_hlx_hlx"/>
</dbReference>
<dbReference type="GO" id="GO:0004632">
    <property type="term" value="F:phosphopantothenate--cysteine ligase activity"/>
    <property type="evidence" value="ECO:0007669"/>
    <property type="project" value="UniProtKB-UniRule"/>
</dbReference>
<dbReference type="InterPro" id="IPR036551">
    <property type="entry name" value="Flavin_trans-like"/>
</dbReference>
<dbReference type="SUPFAM" id="SSF47598">
    <property type="entry name" value="Ribbon-helix-helix"/>
    <property type="match status" value="1"/>
</dbReference>
<comment type="cofactor">
    <cofactor evidence="3">
        <name>Mg(2+)</name>
        <dbReference type="ChEBI" id="CHEBI:18420"/>
    </cofactor>
</comment>
<dbReference type="InterPro" id="IPR035929">
    <property type="entry name" value="CoaB-like_sf"/>
</dbReference>
<keyword evidence="3" id="KW-0460">Magnesium</keyword>
<evidence type="ECO:0000313" key="8">
    <source>
        <dbReference type="EMBL" id="CDX28133.1"/>
    </source>
</evidence>
<feature type="binding site" evidence="3">
    <location>
        <position position="407"/>
    </location>
    <ligand>
        <name>CTP</name>
        <dbReference type="ChEBI" id="CHEBI:37563"/>
    </ligand>
</feature>
<evidence type="ECO:0000259" key="6">
    <source>
        <dbReference type="Pfam" id="PF04127"/>
    </source>
</evidence>
<comment type="catalytic activity">
    <reaction evidence="3 4">
        <text>N-[(R)-4-phosphopantothenoyl]-L-cysteine + H(+) = (R)-4'-phosphopantetheine + CO2</text>
        <dbReference type="Rhea" id="RHEA:16793"/>
        <dbReference type="ChEBI" id="CHEBI:15378"/>
        <dbReference type="ChEBI" id="CHEBI:16526"/>
        <dbReference type="ChEBI" id="CHEBI:59458"/>
        <dbReference type="ChEBI" id="CHEBI:61723"/>
        <dbReference type="EC" id="4.1.1.36"/>
    </reaction>
</comment>
<proteinExistence type="inferred from homology"/>
<dbReference type="InterPro" id="IPR003382">
    <property type="entry name" value="Flavoprotein"/>
</dbReference>
<dbReference type="Gene3D" id="3.40.50.1950">
    <property type="entry name" value="Flavin prenyltransferase-like"/>
    <property type="match status" value="1"/>
</dbReference>
<keyword evidence="1 3" id="KW-0210">Decarboxylase</keyword>
<dbReference type="EMBL" id="CCMZ01000075">
    <property type="protein sequence ID" value="CDX28133.1"/>
    <property type="molecule type" value="Genomic_DNA"/>
</dbReference>
<evidence type="ECO:0000256" key="1">
    <source>
        <dbReference type="ARBA" id="ARBA00022793"/>
    </source>
</evidence>
<dbReference type="GO" id="GO:0010181">
    <property type="term" value="F:FMN binding"/>
    <property type="evidence" value="ECO:0007669"/>
    <property type="project" value="UniProtKB-UniRule"/>
</dbReference>
<dbReference type="GO" id="GO:0046872">
    <property type="term" value="F:metal ion binding"/>
    <property type="evidence" value="ECO:0007669"/>
    <property type="project" value="UniProtKB-KW"/>
</dbReference>
<dbReference type="InterPro" id="IPR010985">
    <property type="entry name" value="Ribbon_hlx_hlx"/>
</dbReference>